<dbReference type="Proteomes" id="UP001153269">
    <property type="component" value="Unassembled WGS sequence"/>
</dbReference>
<reference evidence="2" key="1">
    <citation type="submission" date="2020-03" db="EMBL/GenBank/DDBJ databases">
        <authorList>
            <person name="Weist P."/>
        </authorList>
    </citation>
    <scope>NUCLEOTIDE SEQUENCE</scope>
</reference>
<feature type="region of interest" description="Disordered" evidence="1">
    <location>
        <begin position="88"/>
        <end position="144"/>
    </location>
</feature>
<organism evidence="2 3">
    <name type="scientific">Pleuronectes platessa</name>
    <name type="common">European plaice</name>
    <dbReference type="NCBI Taxonomy" id="8262"/>
    <lineage>
        <taxon>Eukaryota</taxon>
        <taxon>Metazoa</taxon>
        <taxon>Chordata</taxon>
        <taxon>Craniata</taxon>
        <taxon>Vertebrata</taxon>
        <taxon>Euteleostomi</taxon>
        <taxon>Actinopterygii</taxon>
        <taxon>Neopterygii</taxon>
        <taxon>Teleostei</taxon>
        <taxon>Neoteleostei</taxon>
        <taxon>Acanthomorphata</taxon>
        <taxon>Carangaria</taxon>
        <taxon>Pleuronectiformes</taxon>
        <taxon>Pleuronectoidei</taxon>
        <taxon>Pleuronectidae</taxon>
        <taxon>Pleuronectes</taxon>
    </lineage>
</organism>
<feature type="compositionally biased region" description="Basic and acidic residues" evidence="1">
    <location>
        <begin position="91"/>
        <end position="133"/>
    </location>
</feature>
<protein>
    <submittedName>
        <fullName evidence="2">Uncharacterized protein</fullName>
    </submittedName>
</protein>
<evidence type="ECO:0000313" key="3">
    <source>
        <dbReference type="Proteomes" id="UP001153269"/>
    </source>
</evidence>
<gene>
    <name evidence="2" type="ORF">PLEPLA_LOCUS28610</name>
</gene>
<evidence type="ECO:0000256" key="1">
    <source>
        <dbReference type="SAM" id="MobiDB-lite"/>
    </source>
</evidence>
<name>A0A9N7UYS7_PLEPL</name>
<comment type="caution">
    <text evidence="2">The sequence shown here is derived from an EMBL/GenBank/DDBJ whole genome shotgun (WGS) entry which is preliminary data.</text>
</comment>
<feature type="compositionally biased region" description="Polar residues" evidence="1">
    <location>
        <begin position="134"/>
        <end position="144"/>
    </location>
</feature>
<keyword evidence="3" id="KW-1185">Reference proteome</keyword>
<dbReference type="AlphaFoldDB" id="A0A9N7UYS7"/>
<accession>A0A9N7UYS7</accession>
<evidence type="ECO:0000313" key="2">
    <source>
        <dbReference type="EMBL" id="CAB1440819.1"/>
    </source>
</evidence>
<proteinExistence type="predicted"/>
<dbReference type="EMBL" id="CADEAL010002524">
    <property type="protein sequence ID" value="CAB1440819.1"/>
    <property type="molecule type" value="Genomic_DNA"/>
</dbReference>
<sequence length="144" mass="16641">MTKTGKPDSYWEGIMYQYAQGKYRFSTGKRPGSKKWKAVIQLIRSCPLTPIFNLPVRRIDIFGCTRESAKTDREWLKFRKAADGVCSQHPKCRESADRRHSPEHPKCRESADRHHSPEHPKCRESASSEHLKLSDQTADTLRSL</sequence>